<dbReference type="GO" id="GO:0016787">
    <property type="term" value="F:hydrolase activity"/>
    <property type="evidence" value="ECO:0007669"/>
    <property type="project" value="UniProtKB-KW"/>
</dbReference>
<feature type="domain" description="AB hydrolase-1" evidence="2">
    <location>
        <begin position="66"/>
        <end position="316"/>
    </location>
</feature>
<proteinExistence type="predicted"/>
<dbReference type="InterPro" id="IPR000073">
    <property type="entry name" value="AB_hydrolase_1"/>
</dbReference>
<organism evidence="3 4">
    <name type="scientific">Maritimibacter dapengensis</name>
    <dbReference type="NCBI Taxonomy" id="2836868"/>
    <lineage>
        <taxon>Bacteria</taxon>
        <taxon>Pseudomonadati</taxon>
        <taxon>Pseudomonadota</taxon>
        <taxon>Alphaproteobacteria</taxon>
        <taxon>Rhodobacterales</taxon>
        <taxon>Roseobacteraceae</taxon>
        <taxon>Maritimibacter</taxon>
    </lineage>
</organism>
<keyword evidence="1" id="KW-1133">Transmembrane helix</keyword>
<feature type="transmembrane region" description="Helical" evidence="1">
    <location>
        <begin position="6"/>
        <end position="27"/>
    </location>
</feature>
<sequence>MHVFKLALFGIGAMIGALLLAGMILFATTIGEYEVQATVVDDPDLPSTEILGHALHMRETGEPDAPTIIVLHGGPGGDFRSLLPLADLGDQYRVVFYDQRGAGLSERVEAEALTLDGYLDELDAVIDHASPGRAVTLIGHSWGAMLASAYLGEHPDKVHRAVLIEPGFLNADEANDWMEESRTFMSGPGFLWDAVVTGFEAMHVDGDEDASNDYLMGEMVHGFANHPDNPYHCPGQAFDAPAWRFGALASRTAQNTPEAEFARLAKGAGFDGPVLFMAGSCDTWIGPELQAQHAESFANARLDVIKDAGHDVIHDQPDAAVAAIRAFLDE</sequence>
<protein>
    <submittedName>
        <fullName evidence="3">Alpha/beta hydrolase</fullName>
    </submittedName>
</protein>
<comment type="caution">
    <text evidence="3">The sequence shown here is derived from an EMBL/GenBank/DDBJ whole genome shotgun (WGS) entry which is preliminary data.</text>
</comment>
<evidence type="ECO:0000313" key="3">
    <source>
        <dbReference type="EMBL" id="MBV7380235.1"/>
    </source>
</evidence>
<reference evidence="3 4" key="1">
    <citation type="submission" date="2021-05" db="EMBL/GenBank/DDBJ databases">
        <title>Culturable bacteria isolated from Daya Bay.</title>
        <authorList>
            <person name="Zheng W."/>
            <person name="Yu S."/>
            <person name="Huang Y."/>
        </authorList>
    </citation>
    <scope>NUCLEOTIDE SEQUENCE [LARGE SCALE GENOMIC DNA]</scope>
    <source>
        <strain evidence="3 4">DP4N28-5</strain>
    </source>
</reference>
<name>A0ABS6T5H6_9RHOB</name>
<dbReference type="InterPro" id="IPR050266">
    <property type="entry name" value="AB_hydrolase_sf"/>
</dbReference>
<gene>
    <name evidence="3" type="ORF">KJP28_14980</name>
</gene>
<dbReference type="RefSeq" id="WP_218393419.1">
    <property type="nucleotide sequence ID" value="NZ_JAHUZE010000003.1"/>
</dbReference>
<keyword evidence="3" id="KW-0378">Hydrolase</keyword>
<dbReference type="PANTHER" id="PTHR43798:SF33">
    <property type="entry name" value="HYDROLASE, PUTATIVE (AFU_ORTHOLOGUE AFUA_2G14860)-RELATED"/>
    <property type="match status" value="1"/>
</dbReference>
<dbReference type="Pfam" id="PF00561">
    <property type="entry name" value="Abhydrolase_1"/>
    <property type="match status" value="1"/>
</dbReference>
<accession>A0ABS6T5H6</accession>
<dbReference type="Proteomes" id="UP000756530">
    <property type="component" value="Unassembled WGS sequence"/>
</dbReference>
<dbReference type="PANTHER" id="PTHR43798">
    <property type="entry name" value="MONOACYLGLYCEROL LIPASE"/>
    <property type="match status" value="1"/>
</dbReference>
<evidence type="ECO:0000256" key="1">
    <source>
        <dbReference type="SAM" id="Phobius"/>
    </source>
</evidence>
<keyword evidence="4" id="KW-1185">Reference proteome</keyword>
<evidence type="ECO:0000313" key="4">
    <source>
        <dbReference type="Proteomes" id="UP000756530"/>
    </source>
</evidence>
<dbReference type="EMBL" id="JAHUZE010000003">
    <property type="protein sequence ID" value="MBV7380235.1"/>
    <property type="molecule type" value="Genomic_DNA"/>
</dbReference>
<keyword evidence="1" id="KW-0812">Transmembrane</keyword>
<keyword evidence="1" id="KW-0472">Membrane</keyword>
<evidence type="ECO:0000259" key="2">
    <source>
        <dbReference type="Pfam" id="PF00561"/>
    </source>
</evidence>